<keyword evidence="1" id="KW-1133">Transmembrane helix</keyword>
<dbReference type="RefSeq" id="WP_004337526.1">
    <property type="nucleotide sequence ID" value="NZ_JRNQ01000028.1"/>
</dbReference>
<gene>
    <name evidence="2" type="ORF">HMPREF0647_05470</name>
</gene>
<dbReference type="AlphaFoldDB" id="A0A096CHP3"/>
<evidence type="ECO:0000313" key="2">
    <source>
        <dbReference type="EMBL" id="KGF44779.1"/>
    </source>
</evidence>
<evidence type="ECO:0000313" key="3">
    <source>
        <dbReference type="Proteomes" id="UP000029525"/>
    </source>
</evidence>
<dbReference type="OrthoDB" id="9815897at2"/>
<dbReference type="PROSITE" id="PS51257">
    <property type="entry name" value="PROKAR_LIPOPROTEIN"/>
    <property type="match status" value="1"/>
</dbReference>
<organism evidence="2 3">
    <name type="scientific">Prevotella bivia DNF00320</name>
    <dbReference type="NCBI Taxonomy" id="1401068"/>
    <lineage>
        <taxon>Bacteria</taxon>
        <taxon>Pseudomonadati</taxon>
        <taxon>Bacteroidota</taxon>
        <taxon>Bacteroidia</taxon>
        <taxon>Bacteroidales</taxon>
        <taxon>Prevotellaceae</taxon>
        <taxon>Prevotella</taxon>
    </lineage>
</organism>
<proteinExistence type="predicted"/>
<feature type="transmembrane region" description="Helical" evidence="1">
    <location>
        <begin position="6"/>
        <end position="25"/>
    </location>
</feature>
<comment type="caution">
    <text evidence="2">The sequence shown here is derived from an EMBL/GenBank/DDBJ whole genome shotgun (WGS) entry which is preliminary data.</text>
</comment>
<name>A0A096CHP3_9BACT</name>
<feature type="transmembrane region" description="Helical" evidence="1">
    <location>
        <begin position="108"/>
        <end position="125"/>
    </location>
</feature>
<dbReference type="EMBL" id="JRNQ01000028">
    <property type="protein sequence ID" value="KGF44779.1"/>
    <property type="molecule type" value="Genomic_DNA"/>
</dbReference>
<protein>
    <submittedName>
        <fullName evidence="2">Membrane protein</fullName>
    </submittedName>
</protein>
<sequence length="127" mass="14646">MGFNYYRVGVIVGVLLAVGCFLYFINPTAYWFTPKCPFKLMTGLDCPACGIQRFIHALLHGEFARAIQYNYYLGYTLPYISLFGVAWVMREGAAKRKLTAIIEHRYAVGFYVVSFFVWLIVRNILHI</sequence>
<feature type="transmembrane region" description="Helical" evidence="1">
    <location>
        <begin position="69"/>
        <end position="88"/>
    </location>
</feature>
<evidence type="ECO:0000256" key="1">
    <source>
        <dbReference type="SAM" id="Phobius"/>
    </source>
</evidence>
<dbReference type="Proteomes" id="UP000029525">
    <property type="component" value="Unassembled WGS sequence"/>
</dbReference>
<keyword evidence="1" id="KW-0812">Transmembrane</keyword>
<keyword evidence="1" id="KW-0472">Membrane</keyword>
<dbReference type="InterPro" id="IPR021215">
    <property type="entry name" value="DUF2752"/>
</dbReference>
<dbReference type="GeneID" id="78531569"/>
<accession>A0A096CHP3</accession>
<dbReference type="Pfam" id="PF10825">
    <property type="entry name" value="DUF2752"/>
    <property type="match status" value="1"/>
</dbReference>
<reference evidence="2 3" key="1">
    <citation type="submission" date="2014-07" db="EMBL/GenBank/DDBJ databases">
        <authorList>
            <person name="McCorrison J."/>
            <person name="Sanka R."/>
            <person name="Torralba M."/>
            <person name="Gillis M."/>
            <person name="Haft D.H."/>
            <person name="Methe B."/>
            <person name="Sutton G."/>
            <person name="Nelson K.E."/>
        </authorList>
    </citation>
    <scope>NUCLEOTIDE SEQUENCE [LARGE SCALE GENOMIC DNA]</scope>
    <source>
        <strain evidence="2 3">DNF00320</strain>
    </source>
</reference>